<organism evidence="1 2">
    <name type="scientific">Hericium alpestre</name>
    <dbReference type="NCBI Taxonomy" id="135208"/>
    <lineage>
        <taxon>Eukaryota</taxon>
        <taxon>Fungi</taxon>
        <taxon>Dikarya</taxon>
        <taxon>Basidiomycota</taxon>
        <taxon>Agaricomycotina</taxon>
        <taxon>Agaricomycetes</taxon>
        <taxon>Russulales</taxon>
        <taxon>Hericiaceae</taxon>
        <taxon>Hericium</taxon>
    </lineage>
</organism>
<comment type="caution">
    <text evidence="1">The sequence shown here is derived from an EMBL/GenBank/DDBJ whole genome shotgun (WGS) entry which is preliminary data.</text>
</comment>
<proteinExistence type="predicted"/>
<evidence type="ECO:0000313" key="1">
    <source>
        <dbReference type="EMBL" id="TFY79214.1"/>
    </source>
</evidence>
<dbReference type="EMBL" id="SFCI01000539">
    <property type="protein sequence ID" value="TFY79214.1"/>
    <property type="molecule type" value="Genomic_DNA"/>
</dbReference>
<reference evidence="1 2" key="1">
    <citation type="submission" date="2019-02" db="EMBL/GenBank/DDBJ databases">
        <title>Genome sequencing of the rare red list fungi Hericium alpestre (H. flagellum).</title>
        <authorList>
            <person name="Buettner E."/>
            <person name="Kellner H."/>
        </authorList>
    </citation>
    <scope>NUCLEOTIDE SEQUENCE [LARGE SCALE GENOMIC DNA]</scope>
    <source>
        <strain evidence="1 2">DSM 108284</strain>
    </source>
</reference>
<sequence>MAAGAADIQTLSARTHDVDDVDDLRALPLVLRLRFFRPRDLEQLRGVPREQPDLGHGGLRDVLNRALLSGVLLRGRARGLRGAAQAAPAACGFERGVAAQCAGKLGIVVLVAGVAAPHELRAAADYTFE</sequence>
<name>A0A4Y9ZYE1_9AGAM</name>
<gene>
    <name evidence="1" type="ORF">EWM64_g4795</name>
</gene>
<protein>
    <submittedName>
        <fullName evidence="1">Uncharacterized protein</fullName>
    </submittedName>
</protein>
<accession>A0A4Y9ZYE1</accession>
<keyword evidence="2" id="KW-1185">Reference proteome</keyword>
<dbReference type="Proteomes" id="UP000298061">
    <property type="component" value="Unassembled WGS sequence"/>
</dbReference>
<dbReference type="AlphaFoldDB" id="A0A4Y9ZYE1"/>
<evidence type="ECO:0000313" key="2">
    <source>
        <dbReference type="Proteomes" id="UP000298061"/>
    </source>
</evidence>